<name>A0AAI9UNT9_9PEZI</name>
<reference evidence="2" key="1">
    <citation type="submission" date="2016-11" db="EMBL/GenBank/DDBJ databases">
        <title>The genome sequence of Colletotrichum cuscutae.</title>
        <authorList>
            <person name="Baroncelli R."/>
        </authorList>
    </citation>
    <scope>NUCLEOTIDE SEQUENCE</scope>
    <source>
        <strain evidence="2">IMI 304802</strain>
    </source>
</reference>
<protein>
    <recommendedName>
        <fullName evidence="1">DUF6546 domain-containing protein</fullName>
    </recommendedName>
</protein>
<proteinExistence type="predicted"/>
<feature type="domain" description="DUF6546" evidence="1">
    <location>
        <begin position="220"/>
        <end position="409"/>
    </location>
</feature>
<dbReference type="AlphaFoldDB" id="A0AAI9UNT9"/>
<accession>A0AAI9UNT9</accession>
<comment type="caution">
    <text evidence="2">The sequence shown here is derived from an EMBL/GenBank/DDBJ whole genome shotgun (WGS) entry which is preliminary data.</text>
</comment>
<dbReference type="EMBL" id="MPDP01000271">
    <property type="protein sequence ID" value="KAK1461936.1"/>
    <property type="molecule type" value="Genomic_DNA"/>
</dbReference>
<gene>
    <name evidence="2" type="ORF">CCUS01_01526</name>
</gene>
<dbReference type="Pfam" id="PF20183">
    <property type="entry name" value="DUF6546"/>
    <property type="match status" value="1"/>
</dbReference>
<evidence type="ECO:0000313" key="3">
    <source>
        <dbReference type="Proteomes" id="UP001239213"/>
    </source>
</evidence>
<keyword evidence="3" id="KW-1185">Reference proteome</keyword>
<organism evidence="2 3">
    <name type="scientific">Colletotrichum cuscutae</name>
    <dbReference type="NCBI Taxonomy" id="1209917"/>
    <lineage>
        <taxon>Eukaryota</taxon>
        <taxon>Fungi</taxon>
        <taxon>Dikarya</taxon>
        <taxon>Ascomycota</taxon>
        <taxon>Pezizomycotina</taxon>
        <taxon>Sordariomycetes</taxon>
        <taxon>Hypocreomycetidae</taxon>
        <taxon>Glomerellales</taxon>
        <taxon>Glomerellaceae</taxon>
        <taxon>Colletotrichum</taxon>
        <taxon>Colletotrichum acutatum species complex</taxon>
    </lineage>
</organism>
<evidence type="ECO:0000313" key="2">
    <source>
        <dbReference type="EMBL" id="KAK1461936.1"/>
    </source>
</evidence>
<dbReference type="InterPro" id="IPR046676">
    <property type="entry name" value="DUF6546"/>
</dbReference>
<dbReference type="Proteomes" id="UP001239213">
    <property type="component" value="Unassembled WGS sequence"/>
</dbReference>
<evidence type="ECO:0000259" key="1">
    <source>
        <dbReference type="Pfam" id="PF20183"/>
    </source>
</evidence>
<sequence>MAWWHDLPNELKNQIWGHLLKCGREENHRLAPYASISSEWQKIIEPFVFGEIYISLHSQKSTASRRTVLQARNILTKARQKVLKRLRVRIDYDATKTSKSYRRAFAEVVVSLFDLFQTWRTEDAKIDLEIVEVRPCGPPLLTYGGELLRQRKWSIGCVRSLRIVKPQSYISRSTGPELADLILTGLAPGLDTLDYNYEIGCRPGYKHKLCLVTDWQIAPVELKSLTIRESCDQSNLNTQHDWIEYIRTHQGIPEQLYCQSRVLENLCVSFAIDATDFFSHMMVQPKNEDPSLQDSVAGPDWPELQVISLTSHSIWDKAPEMTNKLLLSAARAARRMPKLRVIELWNAREQYIISAGCFRYSIEKGDTPTFTWESTWDFEIEEATKAAWIDAAKSHSPIGLIFEVRKVAAELPWPFSPARAHAEAFSYRNASQSLAGSSTENSLVAKTTLISTTKQKFASMPSFPAATQELLTDTERARRRMAHGTLNFTTLLPNAKEHLRD</sequence>